<protein>
    <submittedName>
        <fullName evidence="1">Uncharacterized protein</fullName>
    </submittedName>
</protein>
<comment type="caution">
    <text evidence="1">The sequence shown here is derived from an EMBL/GenBank/DDBJ whole genome shotgun (WGS) entry which is preliminary data.</text>
</comment>
<reference evidence="1 2" key="1">
    <citation type="submission" date="2015-07" db="EMBL/GenBank/DDBJ databases">
        <title>Comparative genomics of the Sigatoka disease complex on banana suggests a link between parallel evolutionary changes in Pseudocercospora fijiensis and Pseudocercospora eumusae and increased virulence on the banana host.</title>
        <authorList>
            <person name="Chang T.-C."/>
            <person name="Salvucci A."/>
            <person name="Crous P.W."/>
            <person name="Stergiopoulos I."/>
        </authorList>
    </citation>
    <scope>NUCLEOTIDE SEQUENCE [LARGE SCALE GENOMIC DNA]</scope>
    <source>
        <strain evidence="1 2">CBS 116634</strain>
    </source>
</reference>
<organism evidence="1 2">
    <name type="scientific">Pseudocercospora musae</name>
    <dbReference type="NCBI Taxonomy" id="113226"/>
    <lineage>
        <taxon>Eukaryota</taxon>
        <taxon>Fungi</taxon>
        <taxon>Dikarya</taxon>
        <taxon>Ascomycota</taxon>
        <taxon>Pezizomycotina</taxon>
        <taxon>Dothideomycetes</taxon>
        <taxon>Dothideomycetidae</taxon>
        <taxon>Mycosphaerellales</taxon>
        <taxon>Mycosphaerellaceae</taxon>
        <taxon>Pseudocercospora</taxon>
    </lineage>
</organism>
<proteinExistence type="predicted"/>
<dbReference type="EMBL" id="LFZO01000145">
    <property type="protein sequence ID" value="KXT12629.1"/>
    <property type="molecule type" value="Genomic_DNA"/>
</dbReference>
<accession>A0A139ID96</accession>
<keyword evidence="2" id="KW-1185">Reference proteome</keyword>
<name>A0A139ID96_9PEZI</name>
<evidence type="ECO:0000313" key="1">
    <source>
        <dbReference type="EMBL" id="KXT12629.1"/>
    </source>
</evidence>
<dbReference type="AlphaFoldDB" id="A0A139ID96"/>
<gene>
    <name evidence="1" type="ORF">AC579_4232</name>
</gene>
<evidence type="ECO:0000313" key="2">
    <source>
        <dbReference type="Proteomes" id="UP000073492"/>
    </source>
</evidence>
<sequence length="152" mass="16693">MDAESADRDNTPSALLGSLERGFSVTGALSRDTCGWIFSSCSPLLRALGEEYKSGYAVATVSHLTARDTRTPTRQHECDRSAQLQASPNFLHDHISLDMRHRVIAKVERTHAVHCTHHSRQYLQASNLGTFQVLSEDLNIGIAPSHAPDDPS</sequence>
<dbReference type="Proteomes" id="UP000073492">
    <property type="component" value="Unassembled WGS sequence"/>
</dbReference>